<reference evidence="5 6" key="1">
    <citation type="submission" date="2020-04" db="EMBL/GenBank/DDBJ databases">
        <title>Draft Whole-Genome sequence of Marichromatium bheemlicum DSM 18632, type strain.</title>
        <authorList>
            <person name="Kyndt J.A."/>
            <person name="Meyer T.E."/>
        </authorList>
    </citation>
    <scope>NUCLEOTIDE SEQUENCE [LARGE SCALE GENOMIC DNA]</scope>
    <source>
        <strain evidence="5 6">DSM 18632</strain>
    </source>
</reference>
<dbReference type="Pfam" id="PF00563">
    <property type="entry name" value="EAL"/>
    <property type="match status" value="1"/>
</dbReference>
<accession>A0ABX1I6X8</accession>
<feature type="domain" description="HAMP" evidence="3">
    <location>
        <begin position="233"/>
        <end position="285"/>
    </location>
</feature>
<dbReference type="SMART" id="SM00267">
    <property type="entry name" value="GGDEF"/>
    <property type="match status" value="1"/>
</dbReference>
<evidence type="ECO:0000259" key="4">
    <source>
        <dbReference type="PROSITE" id="PS50887"/>
    </source>
</evidence>
<dbReference type="SMART" id="SM00304">
    <property type="entry name" value="HAMP"/>
    <property type="match status" value="1"/>
</dbReference>
<dbReference type="InterPro" id="IPR013656">
    <property type="entry name" value="PAS_4"/>
</dbReference>
<dbReference type="InterPro" id="IPR035965">
    <property type="entry name" value="PAS-like_dom_sf"/>
</dbReference>
<dbReference type="Pfam" id="PF08448">
    <property type="entry name" value="PAS_4"/>
    <property type="match status" value="1"/>
</dbReference>
<dbReference type="EMBL" id="JAAXKX010000010">
    <property type="protein sequence ID" value="NKN33320.1"/>
    <property type="molecule type" value="Genomic_DNA"/>
</dbReference>
<dbReference type="PROSITE" id="PS50883">
    <property type="entry name" value="EAL"/>
    <property type="match status" value="1"/>
</dbReference>
<evidence type="ECO:0000259" key="2">
    <source>
        <dbReference type="PROSITE" id="PS50883"/>
    </source>
</evidence>
<dbReference type="InterPro" id="IPR052155">
    <property type="entry name" value="Biofilm_reg_signaling"/>
</dbReference>
<feature type="domain" description="GGDEF" evidence="4">
    <location>
        <begin position="457"/>
        <end position="590"/>
    </location>
</feature>
<dbReference type="PROSITE" id="PS50113">
    <property type="entry name" value="PAC"/>
    <property type="match status" value="1"/>
</dbReference>
<dbReference type="PANTHER" id="PTHR44757:SF2">
    <property type="entry name" value="BIOFILM ARCHITECTURE MAINTENANCE PROTEIN MBAA"/>
    <property type="match status" value="1"/>
</dbReference>
<dbReference type="SUPFAM" id="SSF55073">
    <property type="entry name" value="Nucleotide cyclase"/>
    <property type="match status" value="1"/>
</dbReference>
<dbReference type="CDD" id="cd01948">
    <property type="entry name" value="EAL"/>
    <property type="match status" value="1"/>
</dbReference>
<dbReference type="PROSITE" id="PS50887">
    <property type="entry name" value="GGDEF"/>
    <property type="match status" value="1"/>
</dbReference>
<dbReference type="Gene3D" id="3.20.20.450">
    <property type="entry name" value="EAL domain"/>
    <property type="match status" value="1"/>
</dbReference>
<evidence type="ECO:0000259" key="1">
    <source>
        <dbReference type="PROSITE" id="PS50113"/>
    </source>
</evidence>
<dbReference type="PANTHER" id="PTHR44757">
    <property type="entry name" value="DIGUANYLATE CYCLASE DGCP"/>
    <property type="match status" value="1"/>
</dbReference>
<dbReference type="CDD" id="cd01949">
    <property type="entry name" value="GGDEF"/>
    <property type="match status" value="1"/>
</dbReference>
<gene>
    <name evidence="5" type="ORF">HF203_08810</name>
</gene>
<dbReference type="Gene3D" id="3.30.70.270">
    <property type="match status" value="1"/>
</dbReference>
<evidence type="ECO:0000313" key="6">
    <source>
        <dbReference type="Proteomes" id="UP000740754"/>
    </source>
</evidence>
<keyword evidence="6" id="KW-1185">Reference proteome</keyword>
<dbReference type="Pfam" id="PF11845">
    <property type="entry name" value="Tll0287-like"/>
    <property type="match status" value="1"/>
</dbReference>
<dbReference type="SUPFAM" id="SSF55785">
    <property type="entry name" value="PYP-like sensor domain (PAS domain)"/>
    <property type="match status" value="1"/>
</dbReference>
<name>A0ABX1I6X8_9GAMM</name>
<dbReference type="Pfam" id="PF00672">
    <property type="entry name" value="HAMP"/>
    <property type="match status" value="1"/>
</dbReference>
<dbReference type="PROSITE" id="PS50885">
    <property type="entry name" value="HAMP"/>
    <property type="match status" value="1"/>
</dbReference>
<dbReference type="InterPro" id="IPR021796">
    <property type="entry name" value="Tll0287-like_dom"/>
</dbReference>
<dbReference type="NCBIfam" id="TIGR00254">
    <property type="entry name" value="GGDEF"/>
    <property type="match status" value="1"/>
</dbReference>
<evidence type="ECO:0000259" key="3">
    <source>
        <dbReference type="PROSITE" id="PS50885"/>
    </source>
</evidence>
<dbReference type="InterPro" id="IPR029787">
    <property type="entry name" value="Nucleotide_cyclase"/>
</dbReference>
<dbReference type="Proteomes" id="UP000740754">
    <property type="component" value="Unassembled WGS sequence"/>
</dbReference>
<dbReference type="InterPro" id="IPR043128">
    <property type="entry name" value="Rev_trsase/Diguanyl_cyclase"/>
</dbReference>
<dbReference type="InterPro" id="IPR000160">
    <property type="entry name" value="GGDEF_dom"/>
</dbReference>
<dbReference type="Pfam" id="PF00990">
    <property type="entry name" value="GGDEF"/>
    <property type="match status" value="1"/>
</dbReference>
<dbReference type="InterPro" id="IPR003660">
    <property type="entry name" value="HAMP_dom"/>
</dbReference>
<dbReference type="InterPro" id="IPR035919">
    <property type="entry name" value="EAL_sf"/>
</dbReference>
<feature type="domain" description="PAC" evidence="1">
    <location>
        <begin position="362"/>
        <end position="418"/>
    </location>
</feature>
<dbReference type="InterPro" id="IPR000700">
    <property type="entry name" value="PAS-assoc_C"/>
</dbReference>
<dbReference type="RefSeq" id="WP_168668752.1">
    <property type="nucleotide sequence ID" value="NZ_JAAXKX010000010.1"/>
</dbReference>
<dbReference type="Gene3D" id="3.30.450.20">
    <property type="entry name" value="PAS domain"/>
    <property type="match status" value="1"/>
</dbReference>
<evidence type="ECO:0000313" key="5">
    <source>
        <dbReference type="EMBL" id="NKN33320.1"/>
    </source>
</evidence>
<dbReference type="Gene3D" id="6.10.340.10">
    <property type="match status" value="1"/>
</dbReference>
<comment type="caution">
    <text evidence="5">The sequence shown here is derived from an EMBL/GenBank/DDBJ whole genome shotgun (WGS) entry which is preliminary data.</text>
</comment>
<dbReference type="SMART" id="SM00052">
    <property type="entry name" value="EAL"/>
    <property type="match status" value="1"/>
</dbReference>
<dbReference type="CDD" id="cd06225">
    <property type="entry name" value="HAMP"/>
    <property type="match status" value="1"/>
</dbReference>
<sequence length="863" mass="94907">MSRMRLSRLQLKLWLGVGVVVLAGFLALQIDHQHTLRQLVLEQVRDDARTLHTVLLAAHRGHYRSLTDAPPAGSGFLPQPVIGRLAEAVQGEGGARGLHFETVTLRARSPGHQADPDEIEAIRFFERNPDARDRLVERSDASGAGLYHYAQPIWVEPDCLACHGARADAPAPIAAHYDGGFGYQPGELRGILGVRIPQTVVEARAETMWVGSMLDQLVIFPLMLLVGGILLQRFVVDKVVRLETAAHALAAEREVAPLPCAGGDELDDLARAFNRMSVQTLARARALHEERAFLQHVIDGIDDPILVIGLDYQVLRMNRVARELVRDRGLEPGISCHELWQGRKQPCGDVQHRCPLQRVIETQAPSKVVHQHTDEAGLTRSFEVVASPLYDDDARVIGIIEVSREITERLHLLARLEASDQANTQLTRYDLLTGLPNRALFSERLGFAIEQARMRGDALAVLIIDLDRFKHINDSFDHSDGDRILKRVANRLRGLFGAGDTLARMGGDEFGVILRGLRDREQATATAHRINAAFTAPFELQGHTLVLGASIGISLYPEHGARGDDLIRNADAALYRAKAGGGGGFAYYTAELTVHAFEQVLLEGNLRQALADESFVLYYQPQLELDGERLHGLEALVRWQHPELGLVAPDKFIPLAEDSGLIIPLGRWVLTEACRQMAEWRQAGLVPEEAMMCVNLSTKQFADHDLIGVIQRTLQETGLAAAMLELEVTESVMMRASDQVIPQLERLRALGVKVALDDFGTGYSSLSYLKRLPFTKLKIDRSFVSELPEDASDVAITKAIIALAESLSLEVLAEGVETPAQCRFLLDHGCRLGQGYLYSKPLAAAVCTRYLSALSEAAAAGTS</sequence>
<organism evidence="5 6">
    <name type="scientific">Marichromatium bheemlicum</name>
    <dbReference type="NCBI Taxonomy" id="365339"/>
    <lineage>
        <taxon>Bacteria</taxon>
        <taxon>Pseudomonadati</taxon>
        <taxon>Pseudomonadota</taxon>
        <taxon>Gammaproteobacteria</taxon>
        <taxon>Chromatiales</taxon>
        <taxon>Chromatiaceae</taxon>
        <taxon>Marichromatium</taxon>
    </lineage>
</organism>
<proteinExistence type="predicted"/>
<dbReference type="SUPFAM" id="SSF141868">
    <property type="entry name" value="EAL domain-like"/>
    <property type="match status" value="1"/>
</dbReference>
<protein>
    <submittedName>
        <fullName evidence="5">EAL domain-containing protein</fullName>
    </submittedName>
</protein>
<dbReference type="InterPro" id="IPR001633">
    <property type="entry name" value="EAL_dom"/>
</dbReference>
<feature type="domain" description="EAL" evidence="2">
    <location>
        <begin position="599"/>
        <end position="855"/>
    </location>
</feature>